<comment type="caution">
    <text evidence="3">The sequence shown here is derived from an EMBL/GenBank/DDBJ whole genome shotgun (WGS) entry which is preliminary data.</text>
</comment>
<feature type="region of interest" description="Disordered" evidence="1">
    <location>
        <begin position="1"/>
        <end position="144"/>
    </location>
</feature>
<evidence type="ECO:0000256" key="1">
    <source>
        <dbReference type="SAM" id="MobiDB-lite"/>
    </source>
</evidence>
<reference evidence="3 4" key="1">
    <citation type="submission" date="2023-08" db="EMBL/GenBank/DDBJ databases">
        <title>Black Yeasts Isolated from many extreme environments.</title>
        <authorList>
            <person name="Coleine C."/>
            <person name="Stajich J.E."/>
            <person name="Selbmann L."/>
        </authorList>
    </citation>
    <scope>NUCLEOTIDE SEQUENCE [LARGE SCALE GENOMIC DNA]</scope>
    <source>
        <strain evidence="3 4">CCFEE 5792</strain>
    </source>
</reference>
<evidence type="ECO:0000313" key="3">
    <source>
        <dbReference type="EMBL" id="KAK5043570.1"/>
    </source>
</evidence>
<dbReference type="RefSeq" id="XP_064699956.1">
    <property type="nucleotide sequence ID" value="XM_064854962.1"/>
</dbReference>
<dbReference type="Proteomes" id="UP001358417">
    <property type="component" value="Unassembled WGS sequence"/>
</dbReference>
<name>A0AAV9MRU1_9EURO</name>
<evidence type="ECO:0000313" key="4">
    <source>
        <dbReference type="Proteomes" id="UP001358417"/>
    </source>
</evidence>
<sequence length="389" mass="39518">MLPPPLRRRRLPLVQPQVPYSTTSTSTIGPTSSTSTVSTASATSSSSTSPASSTTSTSTISTASTTISSSTSAVNPTTTTSTISSAGPTSSSASSLSSTTTTTSSAILTSTTTSSTLRTTSTTTSIPPTTTTTTTTTPILATTTTVRTTSTSAAPTFNCDPNGYLIQNAAFYRVNIATGASTLVKSSVGKNMNAIGYNTLDNFIYGFGVNDRTINRLAPDGTLTVISTLPAAQTGFNAGDIDTNGILWLSASGSTWAQVNMVPGSATFGQLISSGTTTGLPSGTTAIDWVFLPGQGQNLFAIAAGGGISYLYMFSMVSKAWTQLRNYGSIAGNTWGAGYAAPDGSLFAADNTSGSIYKFPLNGPAVFVATGPATSSNDGARCPFNAQIT</sequence>
<protein>
    <recommendedName>
        <fullName evidence="2">DUF6923 domain-containing protein</fullName>
    </recommendedName>
</protein>
<dbReference type="AlphaFoldDB" id="A0AAV9MRU1"/>
<dbReference type="SUPFAM" id="SSF63829">
    <property type="entry name" value="Calcium-dependent phosphotriesterase"/>
    <property type="match status" value="1"/>
</dbReference>
<organism evidence="3 4">
    <name type="scientific">Exophiala bonariae</name>
    <dbReference type="NCBI Taxonomy" id="1690606"/>
    <lineage>
        <taxon>Eukaryota</taxon>
        <taxon>Fungi</taxon>
        <taxon>Dikarya</taxon>
        <taxon>Ascomycota</taxon>
        <taxon>Pezizomycotina</taxon>
        <taxon>Eurotiomycetes</taxon>
        <taxon>Chaetothyriomycetidae</taxon>
        <taxon>Chaetothyriales</taxon>
        <taxon>Herpotrichiellaceae</taxon>
        <taxon>Exophiala</taxon>
    </lineage>
</organism>
<feature type="compositionally biased region" description="Basic residues" evidence="1">
    <location>
        <begin position="1"/>
        <end position="11"/>
    </location>
</feature>
<accession>A0AAV9MRU1</accession>
<gene>
    <name evidence="3" type="ORF">LTR84_011430</name>
</gene>
<proteinExistence type="predicted"/>
<keyword evidence="4" id="KW-1185">Reference proteome</keyword>
<evidence type="ECO:0000259" key="2">
    <source>
        <dbReference type="Pfam" id="PF21959"/>
    </source>
</evidence>
<dbReference type="GeneID" id="89979583"/>
<feature type="domain" description="DUF6923" evidence="2">
    <location>
        <begin position="191"/>
        <end position="383"/>
    </location>
</feature>
<dbReference type="InterPro" id="IPR054215">
    <property type="entry name" value="DUF6923"/>
</dbReference>
<dbReference type="EMBL" id="JAVRRD010000057">
    <property type="protein sequence ID" value="KAK5043570.1"/>
    <property type="molecule type" value="Genomic_DNA"/>
</dbReference>
<dbReference type="Pfam" id="PF21959">
    <property type="entry name" value="DUF6923"/>
    <property type="match status" value="1"/>
</dbReference>
<feature type="compositionally biased region" description="Low complexity" evidence="1">
    <location>
        <begin position="12"/>
        <end position="144"/>
    </location>
</feature>